<evidence type="ECO:0000313" key="2">
    <source>
        <dbReference type="Proteomes" id="UP000198406"/>
    </source>
</evidence>
<dbReference type="OrthoDB" id="120976at2759"/>
<gene>
    <name evidence="1" type="ORF">FisN_10Lu402</name>
</gene>
<dbReference type="EMBL" id="BDSP01000120">
    <property type="protein sequence ID" value="GAX17680.1"/>
    <property type="molecule type" value="Genomic_DNA"/>
</dbReference>
<organism evidence="1 2">
    <name type="scientific">Fistulifera solaris</name>
    <name type="common">Oleaginous diatom</name>
    <dbReference type="NCBI Taxonomy" id="1519565"/>
    <lineage>
        <taxon>Eukaryota</taxon>
        <taxon>Sar</taxon>
        <taxon>Stramenopiles</taxon>
        <taxon>Ochrophyta</taxon>
        <taxon>Bacillariophyta</taxon>
        <taxon>Bacillariophyceae</taxon>
        <taxon>Bacillariophycidae</taxon>
        <taxon>Naviculales</taxon>
        <taxon>Naviculaceae</taxon>
        <taxon>Fistulifera</taxon>
    </lineage>
</organism>
<dbReference type="AlphaFoldDB" id="A0A1Z5JUI2"/>
<reference evidence="1 2" key="1">
    <citation type="journal article" date="2015" name="Plant Cell">
        <title>Oil accumulation by the oleaginous diatom Fistulifera solaris as revealed by the genome and transcriptome.</title>
        <authorList>
            <person name="Tanaka T."/>
            <person name="Maeda Y."/>
            <person name="Veluchamy A."/>
            <person name="Tanaka M."/>
            <person name="Abida H."/>
            <person name="Marechal E."/>
            <person name="Bowler C."/>
            <person name="Muto M."/>
            <person name="Sunaga Y."/>
            <person name="Tanaka M."/>
            <person name="Yoshino T."/>
            <person name="Taniguchi T."/>
            <person name="Fukuda Y."/>
            <person name="Nemoto M."/>
            <person name="Matsumoto M."/>
            <person name="Wong P.S."/>
            <person name="Aburatani S."/>
            <person name="Fujibuchi W."/>
        </authorList>
    </citation>
    <scope>NUCLEOTIDE SEQUENCE [LARGE SCALE GENOMIC DNA]</scope>
    <source>
        <strain evidence="1 2">JPCC DA0580</strain>
    </source>
</reference>
<comment type="caution">
    <text evidence="1">The sequence shown here is derived from an EMBL/GenBank/DDBJ whole genome shotgun (WGS) entry which is preliminary data.</text>
</comment>
<protein>
    <submittedName>
        <fullName evidence="1">Uncharacterized protein</fullName>
    </submittedName>
</protein>
<evidence type="ECO:0000313" key="1">
    <source>
        <dbReference type="EMBL" id="GAX17680.1"/>
    </source>
</evidence>
<dbReference type="InParanoid" id="A0A1Z5JUI2"/>
<keyword evidence="2" id="KW-1185">Reference proteome</keyword>
<proteinExistence type="predicted"/>
<accession>A0A1Z5JUI2</accession>
<sequence length="549" mass="62422">MNQPNESPLLQIIPKEQLSQRQKALLPKKAFSLLYKLLREPDSLDDFDSNQKVAIWRENKTIFVWNWGNEISESYRGRHFCFTLKGFAEVDCAIYGEKDSAIAETFTYFGSLQHAPRTKTPLLRFCSDNERNFRFGALQAEQLAHILDSNPTRRIEISAPIDAEQARVLATRPYPLNLHFFGYGFAFRDRGTAFVEALEDRESAFGSLSIFCGREDDSMSNINLTRLLKLENVFEKLGICAPSEECVLHPFCAKVEVLDYRFYAWYMYPEFFNSLNIVAKDLTLKVLVRGYDVEWDDLLVSFLNRVAVLGHLERLSISLPFLSEENDLTEFMEFFDYSDMFPVVEALIRAIHGNPKLSSLDLADGDSYLQWGPHMKSIFKAVEKHPSLRTLAVQSYGNGDNAESDALIGVNDDFVKKHCFYPSWLERLLSRNRNIVVVDESGNKCTNGSTIDEAYALNGCYNGSVRLVNESTALRPLLVTSALTRSASTNYQHTALLLSHNVDTLCEILHAVDFEDALFAATIFLEANQRRTSKRKTRVQPARAAKRAA</sequence>
<name>A0A1Z5JUI2_FISSO</name>
<dbReference type="Proteomes" id="UP000198406">
    <property type="component" value="Unassembled WGS sequence"/>
</dbReference>